<dbReference type="EMBL" id="JABXOR010001166">
    <property type="protein sequence ID" value="NVP02193.1"/>
    <property type="molecule type" value="Genomic_DNA"/>
</dbReference>
<protein>
    <submittedName>
        <fullName evidence="1">Retention module-containing protein</fullName>
    </submittedName>
</protein>
<organism evidence="1 2">
    <name type="scientific">Photobacterium damselae subsp. damselae</name>
    <name type="common">Listonella damsela</name>
    <dbReference type="NCBI Taxonomy" id="85581"/>
    <lineage>
        <taxon>Bacteria</taxon>
        <taxon>Pseudomonadati</taxon>
        <taxon>Pseudomonadota</taxon>
        <taxon>Gammaproteobacteria</taxon>
        <taxon>Vibrionales</taxon>
        <taxon>Vibrionaceae</taxon>
        <taxon>Photobacterium</taxon>
    </lineage>
</organism>
<accession>A0A850QVQ3</accession>
<comment type="caution">
    <text evidence="1">The sequence shown here is derived from an EMBL/GenBank/DDBJ whole genome shotgun (WGS) entry which is preliminary data.</text>
</comment>
<reference evidence="1 2" key="1">
    <citation type="submission" date="2020-06" db="EMBL/GenBank/DDBJ databases">
        <title>Photobacterium damselae subsp. damselae comparative genomics.</title>
        <authorList>
            <person name="Osorio C.R."/>
        </authorList>
    </citation>
    <scope>NUCLEOTIDE SEQUENCE [LARGE SCALE GENOMIC DNA]</scope>
    <source>
        <strain evidence="1 2">TW250/03</strain>
    </source>
</reference>
<feature type="non-terminal residue" evidence="1">
    <location>
        <position position="424"/>
    </location>
</feature>
<evidence type="ECO:0000313" key="2">
    <source>
        <dbReference type="Proteomes" id="UP000533429"/>
    </source>
</evidence>
<gene>
    <name evidence="1" type="ORF">HWA77_18430</name>
</gene>
<dbReference type="NCBIfam" id="NF033682">
    <property type="entry name" value="retention_LapA"/>
    <property type="match status" value="1"/>
</dbReference>
<proteinExistence type="predicted"/>
<name>A0A850QVQ3_PHODD</name>
<dbReference type="InterPro" id="IPR047777">
    <property type="entry name" value="LapA-like_RM"/>
</dbReference>
<dbReference type="Proteomes" id="UP000533429">
    <property type="component" value="Unassembled WGS sequence"/>
</dbReference>
<evidence type="ECO:0000313" key="1">
    <source>
        <dbReference type="EMBL" id="NVP02193.1"/>
    </source>
</evidence>
<sequence>MENLNKVVKIQNGEAFILSASGKIVRVADKHALTEDEILLLDKNTQAVLVDEFDSESSAFSDDCISCIAVNNNDQIIEQQLPENAQLNLSELLEGNVSADEIAAIQNAILSGEDPTQTQEAPAAGIVLAGSAIGRFITIDYDNDSMLAEAGFDTSYDPSSQQSVEEPLAILIAEGGEQISLQVTEGDLSDHSYPVSTSQIITIEAGSLPLDPDSFTFTPSSLASLLNELSSDIRSGDQPVLFIFDSNSNSIVGTQNGQIILTIEIKGVGTHDNNADIEVITTIHAPIDHNSSDSNGVVTSSGDQIHINFDITGADTSGNEIDNPINTDVTIVDGQNPSFGIDSGVTINESTEKGQVIHGEVPLDVGSDAIDSLTFEESQPSLAGLTSNGEPTTVEVNGNSLTVLDAQGQPVLTVTIAKDGSYEV</sequence>
<dbReference type="AlphaFoldDB" id="A0A850QVQ3"/>